<dbReference type="OrthoDB" id="10359351at2759"/>
<dbReference type="EMBL" id="JH993059">
    <property type="protein sequence ID" value="EKX37461.1"/>
    <property type="molecule type" value="Genomic_DNA"/>
</dbReference>
<dbReference type="KEGG" id="gtt:GUITHDRAFT_154971"/>
<accession>L1IMH4</accession>
<sequence length="53" mass="6032">MLADNDGTCNSMPGWDPLHIWNPRDYHEDPDCRLNPMYQQRGMGVGASYGGKY</sequence>
<reference evidence="3" key="2">
    <citation type="submission" date="2012-11" db="EMBL/GenBank/DDBJ databases">
        <authorList>
            <person name="Kuo A."/>
            <person name="Curtis B.A."/>
            <person name="Tanifuji G."/>
            <person name="Burki F."/>
            <person name="Gruber A."/>
            <person name="Irimia M."/>
            <person name="Maruyama S."/>
            <person name="Arias M.C."/>
            <person name="Ball S.G."/>
            <person name="Gile G.H."/>
            <person name="Hirakawa Y."/>
            <person name="Hopkins J.F."/>
            <person name="Rensing S.A."/>
            <person name="Schmutz J."/>
            <person name="Symeonidi A."/>
            <person name="Elias M."/>
            <person name="Eveleigh R.J."/>
            <person name="Herman E.K."/>
            <person name="Klute M.J."/>
            <person name="Nakayama T."/>
            <person name="Obornik M."/>
            <person name="Reyes-Prieto A."/>
            <person name="Armbrust E.V."/>
            <person name="Aves S.J."/>
            <person name="Beiko R.G."/>
            <person name="Coutinho P."/>
            <person name="Dacks J.B."/>
            <person name="Durnford D.G."/>
            <person name="Fast N.M."/>
            <person name="Green B.R."/>
            <person name="Grisdale C."/>
            <person name="Hempe F."/>
            <person name="Henrissat B."/>
            <person name="Hoppner M.P."/>
            <person name="Ishida K.-I."/>
            <person name="Kim E."/>
            <person name="Koreny L."/>
            <person name="Kroth P.G."/>
            <person name="Liu Y."/>
            <person name="Malik S.-B."/>
            <person name="Maier U.G."/>
            <person name="McRose D."/>
            <person name="Mock T."/>
            <person name="Neilson J.A."/>
            <person name="Onodera N.T."/>
            <person name="Poole A.M."/>
            <person name="Pritham E.J."/>
            <person name="Richards T.A."/>
            <person name="Rocap G."/>
            <person name="Roy S.W."/>
            <person name="Sarai C."/>
            <person name="Schaack S."/>
            <person name="Shirato S."/>
            <person name="Slamovits C.H."/>
            <person name="Spencer D.F."/>
            <person name="Suzuki S."/>
            <person name="Worden A.Z."/>
            <person name="Zauner S."/>
            <person name="Barry K."/>
            <person name="Bell C."/>
            <person name="Bharti A.K."/>
            <person name="Crow J.A."/>
            <person name="Grimwood J."/>
            <person name="Kramer R."/>
            <person name="Lindquist E."/>
            <person name="Lucas S."/>
            <person name="Salamov A."/>
            <person name="McFadden G.I."/>
            <person name="Lane C.E."/>
            <person name="Keeling P.J."/>
            <person name="Gray M.W."/>
            <person name="Grigoriev I.V."/>
            <person name="Archibald J.M."/>
        </authorList>
    </citation>
    <scope>NUCLEOTIDE SEQUENCE</scope>
    <source>
        <strain evidence="3">CCMP2712</strain>
    </source>
</reference>
<dbReference type="PaxDb" id="55529-EKX37461"/>
<dbReference type="GeneID" id="17294178"/>
<proteinExistence type="predicted"/>
<dbReference type="RefSeq" id="XP_005824441.1">
    <property type="nucleotide sequence ID" value="XM_005824384.1"/>
</dbReference>
<dbReference type="EnsemblProtists" id="EKX37461">
    <property type="protein sequence ID" value="EKX37461"/>
    <property type="gene ID" value="GUITHDRAFT_154971"/>
</dbReference>
<dbReference type="HOGENOM" id="CLU_3072750_0_0_1"/>
<keyword evidence="3" id="KW-1185">Reference proteome</keyword>
<reference evidence="2" key="3">
    <citation type="submission" date="2016-03" db="UniProtKB">
        <authorList>
            <consortium name="EnsemblProtists"/>
        </authorList>
    </citation>
    <scope>IDENTIFICATION</scope>
</reference>
<evidence type="ECO:0000313" key="2">
    <source>
        <dbReference type="EnsemblProtists" id="EKX37461"/>
    </source>
</evidence>
<protein>
    <submittedName>
        <fullName evidence="1 2">Uncharacterized protein</fullName>
    </submittedName>
</protein>
<evidence type="ECO:0000313" key="3">
    <source>
        <dbReference type="Proteomes" id="UP000011087"/>
    </source>
</evidence>
<evidence type="ECO:0000313" key="1">
    <source>
        <dbReference type="EMBL" id="EKX37461.1"/>
    </source>
</evidence>
<name>L1IMH4_GUITC</name>
<gene>
    <name evidence="1" type="ORF">GUITHDRAFT_154971</name>
</gene>
<dbReference type="AlphaFoldDB" id="L1IMH4"/>
<dbReference type="Proteomes" id="UP000011087">
    <property type="component" value="Unassembled WGS sequence"/>
</dbReference>
<reference evidence="1 3" key="1">
    <citation type="journal article" date="2012" name="Nature">
        <title>Algal genomes reveal evolutionary mosaicism and the fate of nucleomorphs.</title>
        <authorList>
            <consortium name="DOE Joint Genome Institute"/>
            <person name="Curtis B.A."/>
            <person name="Tanifuji G."/>
            <person name="Burki F."/>
            <person name="Gruber A."/>
            <person name="Irimia M."/>
            <person name="Maruyama S."/>
            <person name="Arias M.C."/>
            <person name="Ball S.G."/>
            <person name="Gile G.H."/>
            <person name="Hirakawa Y."/>
            <person name="Hopkins J.F."/>
            <person name="Kuo A."/>
            <person name="Rensing S.A."/>
            <person name="Schmutz J."/>
            <person name="Symeonidi A."/>
            <person name="Elias M."/>
            <person name="Eveleigh R.J."/>
            <person name="Herman E.K."/>
            <person name="Klute M.J."/>
            <person name="Nakayama T."/>
            <person name="Obornik M."/>
            <person name="Reyes-Prieto A."/>
            <person name="Armbrust E.V."/>
            <person name="Aves S.J."/>
            <person name="Beiko R.G."/>
            <person name="Coutinho P."/>
            <person name="Dacks J.B."/>
            <person name="Durnford D.G."/>
            <person name="Fast N.M."/>
            <person name="Green B.R."/>
            <person name="Grisdale C.J."/>
            <person name="Hempel F."/>
            <person name="Henrissat B."/>
            <person name="Hoppner M.P."/>
            <person name="Ishida K."/>
            <person name="Kim E."/>
            <person name="Koreny L."/>
            <person name="Kroth P.G."/>
            <person name="Liu Y."/>
            <person name="Malik S.B."/>
            <person name="Maier U.G."/>
            <person name="McRose D."/>
            <person name="Mock T."/>
            <person name="Neilson J.A."/>
            <person name="Onodera N.T."/>
            <person name="Poole A.M."/>
            <person name="Pritham E.J."/>
            <person name="Richards T.A."/>
            <person name="Rocap G."/>
            <person name="Roy S.W."/>
            <person name="Sarai C."/>
            <person name="Schaack S."/>
            <person name="Shirato S."/>
            <person name="Slamovits C.H."/>
            <person name="Spencer D.F."/>
            <person name="Suzuki S."/>
            <person name="Worden A.Z."/>
            <person name="Zauner S."/>
            <person name="Barry K."/>
            <person name="Bell C."/>
            <person name="Bharti A.K."/>
            <person name="Crow J.A."/>
            <person name="Grimwood J."/>
            <person name="Kramer R."/>
            <person name="Lindquist E."/>
            <person name="Lucas S."/>
            <person name="Salamov A."/>
            <person name="McFadden G.I."/>
            <person name="Lane C.E."/>
            <person name="Keeling P.J."/>
            <person name="Gray M.W."/>
            <person name="Grigoriev I.V."/>
            <person name="Archibald J.M."/>
        </authorList>
    </citation>
    <scope>NUCLEOTIDE SEQUENCE</scope>
    <source>
        <strain evidence="1 3">CCMP2712</strain>
    </source>
</reference>
<organism evidence="1">
    <name type="scientific">Guillardia theta (strain CCMP2712)</name>
    <name type="common">Cryptophyte</name>
    <dbReference type="NCBI Taxonomy" id="905079"/>
    <lineage>
        <taxon>Eukaryota</taxon>
        <taxon>Cryptophyceae</taxon>
        <taxon>Pyrenomonadales</taxon>
        <taxon>Geminigeraceae</taxon>
        <taxon>Guillardia</taxon>
    </lineage>
</organism>